<evidence type="ECO:0000313" key="1">
    <source>
        <dbReference type="EMBL" id="OHA06208.1"/>
    </source>
</evidence>
<dbReference type="EMBL" id="MHQO01000036">
    <property type="protein sequence ID" value="OHA06208.1"/>
    <property type="molecule type" value="Genomic_DNA"/>
</dbReference>
<name>A0A1G2L3E3_9BACT</name>
<accession>A0A1G2L3E3</accession>
<evidence type="ECO:0000313" key="2">
    <source>
        <dbReference type="Proteomes" id="UP000177982"/>
    </source>
</evidence>
<comment type="caution">
    <text evidence="1">The sequence shown here is derived from an EMBL/GenBank/DDBJ whole genome shotgun (WGS) entry which is preliminary data.</text>
</comment>
<gene>
    <name evidence="1" type="ORF">A2934_05720</name>
</gene>
<reference evidence="1 2" key="1">
    <citation type="journal article" date="2016" name="Nat. Commun.">
        <title>Thousands of microbial genomes shed light on interconnected biogeochemical processes in an aquifer system.</title>
        <authorList>
            <person name="Anantharaman K."/>
            <person name="Brown C.T."/>
            <person name="Hug L.A."/>
            <person name="Sharon I."/>
            <person name="Castelle C.J."/>
            <person name="Probst A.J."/>
            <person name="Thomas B.C."/>
            <person name="Singh A."/>
            <person name="Wilkins M.J."/>
            <person name="Karaoz U."/>
            <person name="Brodie E.L."/>
            <person name="Williams K.H."/>
            <person name="Hubbard S.S."/>
            <person name="Banfield J.F."/>
        </authorList>
    </citation>
    <scope>NUCLEOTIDE SEQUENCE [LARGE SCALE GENOMIC DNA]</scope>
</reference>
<organism evidence="1 2">
    <name type="scientific">Candidatus Sungbacteria bacterium RIFCSPLOWO2_01_FULL_47_10</name>
    <dbReference type="NCBI Taxonomy" id="1802276"/>
    <lineage>
        <taxon>Bacteria</taxon>
        <taxon>Candidatus Sungiibacteriota</taxon>
    </lineage>
</organism>
<protein>
    <submittedName>
        <fullName evidence="1">Uncharacterized protein</fullName>
    </submittedName>
</protein>
<dbReference type="Proteomes" id="UP000177982">
    <property type="component" value="Unassembled WGS sequence"/>
</dbReference>
<sequence>MSLAFCKVPHLLFASQRRGFDVFVELFPVARRLQSPACVVFIPQDCFRKMNGKGMIRLPSEALQFGSVQGIAFVMSRPVGDVGDEVFRFFERPEDC</sequence>
<proteinExistence type="predicted"/>
<dbReference type="AlphaFoldDB" id="A0A1G2L3E3"/>